<protein>
    <submittedName>
        <fullName evidence="1">Uncharacterized protein</fullName>
    </submittedName>
</protein>
<accession>A0A517RDT4</accession>
<dbReference type="Proteomes" id="UP000317171">
    <property type="component" value="Chromosome"/>
</dbReference>
<evidence type="ECO:0000313" key="2">
    <source>
        <dbReference type="Proteomes" id="UP000317171"/>
    </source>
</evidence>
<name>A0A517RDT4_9PLAN</name>
<gene>
    <name evidence="1" type="ORF">Pan241w_21120</name>
</gene>
<sequence>MILEGVRFSSALKNRDLIQSGLWRSVYLRNDHHGKRYSGVKLRIKNSTQLNDMRFPVIIL</sequence>
<proteinExistence type="predicted"/>
<dbReference type="EMBL" id="CP036269">
    <property type="protein sequence ID" value="QDT42031.1"/>
    <property type="molecule type" value="Genomic_DNA"/>
</dbReference>
<evidence type="ECO:0000313" key="1">
    <source>
        <dbReference type="EMBL" id="QDT42031.1"/>
    </source>
</evidence>
<reference evidence="1 2" key="1">
    <citation type="submission" date="2019-02" db="EMBL/GenBank/DDBJ databases">
        <title>Deep-cultivation of Planctomycetes and their phenomic and genomic characterization uncovers novel biology.</title>
        <authorList>
            <person name="Wiegand S."/>
            <person name="Jogler M."/>
            <person name="Boedeker C."/>
            <person name="Pinto D."/>
            <person name="Vollmers J."/>
            <person name="Rivas-Marin E."/>
            <person name="Kohn T."/>
            <person name="Peeters S.H."/>
            <person name="Heuer A."/>
            <person name="Rast P."/>
            <person name="Oberbeckmann S."/>
            <person name="Bunk B."/>
            <person name="Jeske O."/>
            <person name="Meyerdierks A."/>
            <person name="Storesund J.E."/>
            <person name="Kallscheuer N."/>
            <person name="Luecker S."/>
            <person name="Lage O.M."/>
            <person name="Pohl T."/>
            <person name="Merkel B.J."/>
            <person name="Hornburger P."/>
            <person name="Mueller R.-W."/>
            <person name="Bruemmer F."/>
            <person name="Labrenz M."/>
            <person name="Spormann A.M."/>
            <person name="Op den Camp H."/>
            <person name="Overmann J."/>
            <person name="Amann R."/>
            <person name="Jetten M.S.M."/>
            <person name="Mascher T."/>
            <person name="Medema M.H."/>
            <person name="Devos D.P."/>
            <person name="Kaster A.-K."/>
            <person name="Ovreas L."/>
            <person name="Rohde M."/>
            <person name="Galperin M.Y."/>
            <person name="Jogler C."/>
        </authorList>
    </citation>
    <scope>NUCLEOTIDE SEQUENCE [LARGE SCALE GENOMIC DNA]</scope>
    <source>
        <strain evidence="1 2">Pan241w</strain>
    </source>
</reference>
<keyword evidence="2" id="KW-1185">Reference proteome</keyword>
<organism evidence="1 2">
    <name type="scientific">Gimesia alba</name>
    <dbReference type="NCBI Taxonomy" id="2527973"/>
    <lineage>
        <taxon>Bacteria</taxon>
        <taxon>Pseudomonadati</taxon>
        <taxon>Planctomycetota</taxon>
        <taxon>Planctomycetia</taxon>
        <taxon>Planctomycetales</taxon>
        <taxon>Planctomycetaceae</taxon>
        <taxon>Gimesia</taxon>
    </lineage>
</organism>
<dbReference type="AlphaFoldDB" id="A0A517RDT4"/>
<dbReference type="KEGG" id="gaz:Pan241w_21120"/>